<dbReference type="Pfam" id="PF00665">
    <property type="entry name" value="rve"/>
    <property type="match status" value="1"/>
</dbReference>
<dbReference type="GO" id="GO:0016787">
    <property type="term" value="F:hydrolase activity"/>
    <property type="evidence" value="ECO:0007669"/>
    <property type="project" value="UniProtKB-KW"/>
</dbReference>
<dbReference type="InterPro" id="IPR001584">
    <property type="entry name" value="Integrase_cat-core"/>
</dbReference>
<dbReference type="SUPFAM" id="SSF53098">
    <property type="entry name" value="Ribonuclease H-like"/>
    <property type="match status" value="1"/>
</dbReference>
<dbReference type="GO" id="GO:0005634">
    <property type="term" value="C:nucleus"/>
    <property type="evidence" value="ECO:0007669"/>
    <property type="project" value="UniProtKB-ARBA"/>
</dbReference>
<organism evidence="9 10">
    <name type="scientific">Austropuccinia psidii MF-1</name>
    <dbReference type="NCBI Taxonomy" id="1389203"/>
    <lineage>
        <taxon>Eukaryota</taxon>
        <taxon>Fungi</taxon>
        <taxon>Dikarya</taxon>
        <taxon>Basidiomycota</taxon>
        <taxon>Pucciniomycotina</taxon>
        <taxon>Pucciniomycetes</taxon>
        <taxon>Pucciniales</taxon>
        <taxon>Sphaerophragmiaceae</taxon>
        <taxon>Austropuccinia</taxon>
    </lineage>
</organism>
<evidence type="ECO:0000256" key="3">
    <source>
        <dbReference type="ARBA" id="ARBA00022722"/>
    </source>
</evidence>
<dbReference type="GO" id="GO:0003964">
    <property type="term" value="F:RNA-directed DNA polymerase activity"/>
    <property type="evidence" value="ECO:0007669"/>
    <property type="project" value="UniProtKB-KW"/>
</dbReference>
<dbReference type="SUPFAM" id="SSF56672">
    <property type="entry name" value="DNA/RNA polymerases"/>
    <property type="match status" value="1"/>
</dbReference>
<keyword evidence="6" id="KW-0694">RNA-binding</keyword>
<dbReference type="InterPro" id="IPR012337">
    <property type="entry name" value="RNaseH-like_sf"/>
</dbReference>
<keyword evidence="10" id="KW-1185">Reference proteome</keyword>
<dbReference type="PANTHER" id="PTHR37984">
    <property type="entry name" value="PROTEIN CBG26694"/>
    <property type="match status" value="1"/>
</dbReference>
<keyword evidence="5" id="KW-0378">Hydrolase</keyword>
<keyword evidence="3" id="KW-0540">Nuclease</keyword>
<reference evidence="9" key="1">
    <citation type="submission" date="2021-03" db="EMBL/GenBank/DDBJ databases">
        <title>Draft genome sequence of rust myrtle Austropuccinia psidii MF-1, a brazilian biotype.</title>
        <authorList>
            <person name="Quecine M.C."/>
            <person name="Pachon D.M.R."/>
            <person name="Bonatelli M.L."/>
            <person name="Correr F.H."/>
            <person name="Franceschini L.M."/>
            <person name="Leite T.F."/>
            <person name="Margarido G.R.A."/>
            <person name="Almeida C.A."/>
            <person name="Ferrarezi J.A."/>
            <person name="Labate C.A."/>
        </authorList>
    </citation>
    <scope>NUCLEOTIDE SEQUENCE</scope>
    <source>
        <strain evidence="9">MF-1</strain>
    </source>
</reference>
<evidence type="ECO:0000256" key="5">
    <source>
        <dbReference type="ARBA" id="ARBA00022801"/>
    </source>
</evidence>
<evidence type="ECO:0000313" key="10">
    <source>
        <dbReference type="Proteomes" id="UP000765509"/>
    </source>
</evidence>
<dbReference type="InterPro" id="IPR043128">
    <property type="entry name" value="Rev_trsase/Diguanyl_cyclase"/>
</dbReference>
<dbReference type="Proteomes" id="UP000765509">
    <property type="component" value="Unassembled WGS sequence"/>
</dbReference>
<evidence type="ECO:0000256" key="2">
    <source>
        <dbReference type="ARBA" id="ARBA00022695"/>
    </source>
</evidence>
<evidence type="ECO:0000259" key="8">
    <source>
        <dbReference type="PROSITE" id="PS50994"/>
    </source>
</evidence>
<dbReference type="Pfam" id="PF17917">
    <property type="entry name" value="RT_RNaseH"/>
    <property type="match status" value="1"/>
</dbReference>
<dbReference type="Gene3D" id="3.30.70.270">
    <property type="match status" value="2"/>
</dbReference>
<dbReference type="GO" id="GO:0015074">
    <property type="term" value="P:DNA integration"/>
    <property type="evidence" value="ECO:0007669"/>
    <property type="project" value="InterPro"/>
</dbReference>
<dbReference type="PANTHER" id="PTHR37984:SF5">
    <property type="entry name" value="PROTEIN NYNRIN-LIKE"/>
    <property type="match status" value="1"/>
</dbReference>
<evidence type="ECO:0000256" key="1">
    <source>
        <dbReference type="ARBA" id="ARBA00022679"/>
    </source>
</evidence>
<feature type="domain" description="Integrase catalytic" evidence="8">
    <location>
        <begin position="372"/>
        <end position="510"/>
    </location>
</feature>
<evidence type="ECO:0000256" key="6">
    <source>
        <dbReference type="ARBA" id="ARBA00022884"/>
    </source>
</evidence>
<sequence length="510" mass="58583">MVFSKSEEENVTHVSTVLSRLRANNLFSKASKCLFHVSSVEYLGYVFSSEGLKSDQAKVQQILNWPPPRNLKALQSFLGFANFYRRFIKNYSKKISSITSFLKNNSCFPLNEEALSQFHQLKEAFTTSPVLSHFNPSLPTIPIPEKLNYEIHDKDLLGIVWAHKRWRAFLLSLSSPFEVLTNHSSLQYFMSSKVLTFHQGCWAEFLSEFHFSITYHPGRLATLPDGLSCWDNVYPERGEDFISKNPMKFQQLIKQDEVQPSRYFAVKVESFSNLIDSIQKAVWQDSQYRSILQELGKGKSIQDHSLDSSSQLLLFKERVVVPNEPTIQLTILQMHHDSPLAGHPGQEKTLKVCSRNKNIHQKKFGLLKPLPIPNGPFFCHSMDFITQLPLSNSFDSILVIVDRFSKMAVFIPTMSSITSLDLAHLFIRNIFSKHGIPSSIVSDRGSLFLFSFWTNLCQQLKISRELSTAYHPETVGHTERVNQILKQYLQMYVSYHQDGWNTWLPVAEFA</sequence>
<dbReference type="FunFam" id="3.30.70.270:FF:000063">
    <property type="entry name" value="Zinc knuckle domaincontaining protein"/>
    <property type="match status" value="1"/>
</dbReference>
<evidence type="ECO:0000256" key="4">
    <source>
        <dbReference type="ARBA" id="ARBA00022759"/>
    </source>
</evidence>
<gene>
    <name evidence="9" type="ORF">O181_087319</name>
</gene>
<dbReference type="InterPro" id="IPR041373">
    <property type="entry name" value="RT_RNaseH"/>
</dbReference>
<dbReference type="GO" id="GO:0003723">
    <property type="term" value="F:RNA binding"/>
    <property type="evidence" value="ECO:0007669"/>
    <property type="project" value="UniProtKB-KW"/>
</dbReference>
<dbReference type="EMBL" id="AVOT02052684">
    <property type="protein sequence ID" value="MBW0547604.1"/>
    <property type="molecule type" value="Genomic_DNA"/>
</dbReference>
<dbReference type="PROSITE" id="PS50994">
    <property type="entry name" value="INTEGRASE"/>
    <property type="match status" value="1"/>
</dbReference>
<evidence type="ECO:0000256" key="7">
    <source>
        <dbReference type="ARBA" id="ARBA00022918"/>
    </source>
</evidence>
<evidence type="ECO:0000313" key="9">
    <source>
        <dbReference type="EMBL" id="MBW0547604.1"/>
    </source>
</evidence>
<proteinExistence type="predicted"/>
<keyword evidence="2" id="KW-0548">Nucleotidyltransferase</keyword>
<dbReference type="InterPro" id="IPR050951">
    <property type="entry name" value="Retrovirus_Pol_polyprotein"/>
</dbReference>
<accession>A0A9Q3IPH7</accession>
<dbReference type="AlphaFoldDB" id="A0A9Q3IPH7"/>
<keyword evidence="4" id="KW-0255">Endonuclease</keyword>
<keyword evidence="7" id="KW-0695">RNA-directed DNA polymerase</keyword>
<dbReference type="InterPro" id="IPR036397">
    <property type="entry name" value="RNaseH_sf"/>
</dbReference>
<keyword evidence="1" id="KW-0808">Transferase</keyword>
<dbReference type="InterPro" id="IPR043502">
    <property type="entry name" value="DNA/RNA_pol_sf"/>
</dbReference>
<dbReference type="GO" id="GO:0004519">
    <property type="term" value="F:endonuclease activity"/>
    <property type="evidence" value="ECO:0007669"/>
    <property type="project" value="UniProtKB-KW"/>
</dbReference>
<dbReference type="Gene3D" id="3.30.420.10">
    <property type="entry name" value="Ribonuclease H-like superfamily/Ribonuclease H"/>
    <property type="match status" value="1"/>
</dbReference>
<protein>
    <recommendedName>
        <fullName evidence="8">Integrase catalytic domain-containing protein</fullName>
    </recommendedName>
</protein>
<comment type="caution">
    <text evidence="9">The sequence shown here is derived from an EMBL/GenBank/DDBJ whole genome shotgun (WGS) entry which is preliminary data.</text>
</comment>
<name>A0A9Q3IPH7_9BASI</name>